<accession>A0ACB7SPN8</accession>
<protein>
    <submittedName>
        <fullName evidence="1">Uncharacterized protein</fullName>
    </submittedName>
</protein>
<proteinExistence type="predicted"/>
<comment type="caution">
    <text evidence="1">The sequence shown here is derived from an EMBL/GenBank/DDBJ whole genome shotgun (WGS) entry which is preliminary data.</text>
</comment>
<gene>
    <name evidence="1" type="ORF">HPB50_011453</name>
</gene>
<dbReference type="Proteomes" id="UP000821845">
    <property type="component" value="Chromosome 3"/>
</dbReference>
<name>A0ACB7SPN8_HYAAI</name>
<evidence type="ECO:0000313" key="1">
    <source>
        <dbReference type="EMBL" id="KAH6935916.1"/>
    </source>
</evidence>
<dbReference type="EMBL" id="CM023483">
    <property type="protein sequence ID" value="KAH6935916.1"/>
    <property type="molecule type" value="Genomic_DNA"/>
</dbReference>
<reference evidence="1" key="1">
    <citation type="submission" date="2020-05" db="EMBL/GenBank/DDBJ databases">
        <title>Large-scale comparative analyses of tick genomes elucidate their genetic diversity and vector capacities.</title>
        <authorList>
            <person name="Jia N."/>
            <person name="Wang J."/>
            <person name="Shi W."/>
            <person name="Du L."/>
            <person name="Sun Y."/>
            <person name="Zhan W."/>
            <person name="Jiang J."/>
            <person name="Wang Q."/>
            <person name="Zhang B."/>
            <person name="Ji P."/>
            <person name="Sakyi L.B."/>
            <person name="Cui X."/>
            <person name="Yuan T."/>
            <person name="Jiang B."/>
            <person name="Yang W."/>
            <person name="Lam T.T.-Y."/>
            <person name="Chang Q."/>
            <person name="Ding S."/>
            <person name="Wang X."/>
            <person name="Zhu J."/>
            <person name="Ruan X."/>
            <person name="Zhao L."/>
            <person name="Wei J."/>
            <person name="Que T."/>
            <person name="Du C."/>
            <person name="Cheng J."/>
            <person name="Dai P."/>
            <person name="Han X."/>
            <person name="Huang E."/>
            <person name="Gao Y."/>
            <person name="Liu J."/>
            <person name="Shao H."/>
            <person name="Ye R."/>
            <person name="Li L."/>
            <person name="Wei W."/>
            <person name="Wang X."/>
            <person name="Wang C."/>
            <person name="Yang T."/>
            <person name="Huo Q."/>
            <person name="Li W."/>
            <person name="Guo W."/>
            <person name="Chen H."/>
            <person name="Zhou L."/>
            <person name="Ni X."/>
            <person name="Tian J."/>
            <person name="Zhou Y."/>
            <person name="Sheng Y."/>
            <person name="Liu T."/>
            <person name="Pan Y."/>
            <person name="Xia L."/>
            <person name="Li J."/>
            <person name="Zhao F."/>
            <person name="Cao W."/>
        </authorList>
    </citation>
    <scope>NUCLEOTIDE SEQUENCE</scope>
    <source>
        <strain evidence="1">Hyas-2018</strain>
    </source>
</reference>
<evidence type="ECO:0000313" key="2">
    <source>
        <dbReference type="Proteomes" id="UP000821845"/>
    </source>
</evidence>
<keyword evidence="2" id="KW-1185">Reference proteome</keyword>
<organism evidence="1 2">
    <name type="scientific">Hyalomma asiaticum</name>
    <name type="common">Tick</name>
    <dbReference type="NCBI Taxonomy" id="266040"/>
    <lineage>
        <taxon>Eukaryota</taxon>
        <taxon>Metazoa</taxon>
        <taxon>Ecdysozoa</taxon>
        <taxon>Arthropoda</taxon>
        <taxon>Chelicerata</taxon>
        <taxon>Arachnida</taxon>
        <taxon>Acari</taxon>
        <taxon>Parasitiformes</taxon>
        <taxon>Ixodida</taxon>
        <taxon>Ixodoidea</taxon>
        <taxon>Ixodidae</taxon>
        <taxon>Hyalomminae</taxon>
        <taxon>Hyalomma</taxon>
    </lineage>
</organism>
<sequence length="256" mass="27842">MQNVMRDATMAKPACEQTAREEDPLAVMSEDCLHLNIWTTSRECVSSECANKTVLVFVHDGSFQTGGNRDPLYNGMYLSGLGDVVVVVPNYRLGALGFLNNGSHRSSRQRGPPRPAVGYPVDASNLVLVGYGSGAAAVGYLLASHAVGVREADVVPRRVILMSGSPLTRYPDNTESAKRHVGEQARRMHCLTDGQPDFACMIEANASQFVKTAAPPLFFPSFTGLVKLPPREMLHKDGASITFWADEQFRVDARDA</sequence>